<organism evidence="2 3">
    <name type="scientific">Lacrimispora celerecrescens</name>
    <dbReference type="NCBI Taxonomy" id="29354"/>
    <lineage>
        <taxon>Bacteria</taxon>
        <taxon>Bacillati</taxon>
        <taxon>Bacillota</taxon>
        <taxon>Clostridia</taxon>
        <taxon>Lachnospirales</taxon>
        <taxon>Lachnospiraceae</taxon>
        <taxon>Lacrimispora</taxon>
    </lineage>
</organism>
<dbReference type="InterPro" id="IPR036390">
    <property type="entry name" value="WH_DNA-bd_sf"/>
</dbReference>
<feature type="domain" description="HTH marR-type" evidence="1">
    <location>
        <begin position="1"/>
        <end position="136"/>
    </location>
</feature>
<dbReference type="InterPro" id="IPR000835">
    <property type="entry name" value="HTH_MarR-typ"/>
</dbReference>
<dbReference type="SMART" id="SM00347">
    <property type="entry name" value="HTH_MARR"/>
    <property type="match status" value="1"/>
</dbReference>
<reference evidence="2 3" key="1">
    <citation type="submission" date="2014-07" db="EMBL/GenBank/DDBJ databases">
        <title>Draft genome of Clostridium celerecrescens 152B isolated from sediments associated with methane hydrate from Krishna Godavari basin.</title>
        <authorList>
            <person name="Honkalas V.S."/>
            <person name="Dabir A.P."/>
            <person name="Arora P."/>
            <person name="Dhakephalkar P.K."/>
        </authorList>
    </citation>
    <scope>NUCLEOTIDE SEQUENCE [LARGE SCALE GENOMIC DNA]</scope>
    <source>
        <strain evidence="2 3">152B</strain>
    </source>
</reference>
<dbReference type="Gene3D" id="1.10.10.10">
    <property type="entry name" value="Winged helix-like DNA-binding domain superfamily/Winged helix DNA-binding domain"/>
    <property type="match status" value="1"/>
</dbReference>
<comment type="caution">
    <text evidence="2">The sequence shown here is derived from an EMBL/GenBank/DDBJ whole genome shotgun (WGS) entry which is preliminary data.</text>
</comment>
<dbReference type="SUPFAM" id="SSF46785">
    <property type="entry name" value="Winged helix' DNA-binding domain"/>
    <property type="match status" value="1"/>
</dbReference>
<dbReference type="InterPro" id="IPR036388">
    <property type="entry name" value="WH-like_DNA-bd_sf"/>
</dbReference>
<sequence length="144" mass="17116">MFHLVTEINEITYSMNARLMKERQSLFNEDLSSKQMIIMDLVKKESQLSISQLADAMNVTSSAVSQIVSKLEKEKYLLRTINPDNRREIIVQLDERGHQYYSKEEDINREIVNRFYSRMKMEDMIQLRDILAKLNLIVEEELLR</sequence>
<dbReference type="PANTHER" id="PTHR33164">
    <property type="entry name" value="TRANSCRIPTIONAL REGULATOR, MARR FAMILY"/>
    <property type="match status" value="1"/>
</dbReference>
<dbReference type="EMBL" id="JPME01000003">
    <property type="protein sequence ID" value="KEZ91472.1"/>
    <property type="molecule type" value="Genomic_DNA"/>
</dbReference>
<dbReference type="InterPro" id="IPR039422">
    <property type="entry name" value="MarR/SlyA-like"/>
</dbReference>
<name>A0A084JR88_9FIRM</name>
<dbReference type="Proteomes" id="UP000028525">
    <property type="component" value="Unassembled WGS sequence"/>
</dbReference>
<evidence type="ECO:0000313" key="3">
    <source>
        <dbReference type="Proteomes" id="UP000028525"/>
    </source>
</evidence>
<dbReference type="PRINTS" id="PR00598">
    <property type="entry name" value="HTHMARR"/>
</dbReference>
<dbReference type="PROSITE" id="PS50995">
    <property type="entry name" value="HTH_MARR_2"/>
    <property type="match status" value="1"/>
</dbReference>
<accession>A0A084JR88</accession>
<keyword evidence="3" id="KW-1185">Reference proteome</keyword>
<dbReference type="PANTHER" id="PTHR33164:SF43">
    <property type="entry name" value="HTH-TYPE TRANSCRIPTIONAL REPRESSOR YETL"/>
    <property type="match status" value="1"/>
</dbReference>
<gene>
    <name evidence="2" type="ORF">IO98_01925</name>
</gene>
<evidence type="ECO:0000259" key="1">
    <source>
        <dbReference type="PROSITE" id="PS50995"/>
    </source>
</evidence>
<dbReference type="GO" id="GO:0006950">
    <property type="term" value="P:response to stress"/>
    <property type="evidence" value="ECO:0007669"/>
    <property type="project" value="TreeGrafter"/>
</dbReference>
<dbReference type="GO" id="GO:0003700">
    <property type="term" value="F:DNA-binding transcription factor activity"/>
    <property type="evidence" value="ECO:0007669"/>
    <property type="project" value="InterPro"/>
</dbReference>
<proteinExistence type="predicted"/>
<protein>
    <submittedName>
        <fullName evidence="2">MarR family transcriptional regulator</fullName>
    </submittedName>
</protein>
<dbReference type="AlphaFoldDB" id="A0A084JR88"/>
<evidence type="ECO:0000313" key="2">
    <source>
        <dbReference type="EMBL" id="KEZ91472.1"/>
    </source>
</evidence>
<dbReference type="STRING" id="29354.IO98_01925"/>
<dbReference type="Pfam" id="PF01047">
    <property type="entry name" value="MarR"/>
    <property type="match status" value="1"/>
</dbReference>